<evidence type="ECO:0000313" key="2">
    <source>
        <dbReference type="EMBL" id="RMX45668.1"/>
    </source>
</evidence>
<feature type="region of interest" description="Disordered" evidence="1">
    <location>
        <begin position="209"/>
        <end position="229"/>
    </location>
</feature>
<comment type="caution">
    <text evidence="2">The sequence shown here is derived from an EMBL/GenBank/DDBJ whole genome shotgun (WGS) entry which is preliminary data.</text>
</comment>
<evidence type="ECO:0000256" key="1">
    <source>
        <dbReference type="SAM" id="MobiDB-lite"/>
    </source>
</evidence>
<accession>A0A3M6TWK9</accession>
<dbReference type="AlphaFoldDB" id="A0A3M6TWK9"/>
<proteinExistence type="predicted"/>
<name>A0A3M6TWK9_POCDA</name>
<organism evidence="2 3">
    <name type="scientific">Pocillopora damicornis</name>
    <name type="common">Cauliflower coral</name>
    <name type="synonym">Millepora damicornis</name>
    <dbReference type="NCBI Taxonomy" id="46731"/>
    <lineage>
        <taxon>Eukaryota</taxon>
        <taxon>Metazoa</taxon>
        <taxon>Cnidaria</taxon>
        <taxon>Anthozoa</taxon>
        <taxon>Hexacorallia</taxon>
        <taxon>Scleractinia</taxon>
        <taxon>Astrocoeniina</taxon>
        <taxon>Pocilloporidae</taxon>
        <taxon>Pocillopora</taxon>
    </lineage>
</organism>
<sequence length="256" mass="28407">MTAVALLPPKRVAYHAPRLTDLPPHLQRFPKVTTSHHRQPMPAAWLELLPPITTSTPDHDKEPGHDRAEETPQQPPVAPFPPKRSAYVLCLTDLPPNLQWFICIARCTFGDRKKDKTLAGDGSEGAQDGTEKSCSFVQVHSICSVSDTLFTTNAAAGKIKLMTGLSGTTDFLKHLGILNDTFGITCKASTPQPITPESEHSRLVHQSYGNKCQRKKQPQGGLNNEWSSRNSVPEDTNLYRASIEWCEEPYEQCHNC</sequence>
<feature type="compositionally biased region" description="Polar residues" evidence="1">
    <location>
        <begin position="220"/>
        <end position="229"/>
    </location>
</feature>
<protein>
    <submittedName>
        <fullName evidence="2">Uncharacterized protein</fullName>
    </submittedName>
</protein>
<dbReference type="Proteomes" id="UP000275408">
    <property type="component" value="Unassembled WGS sequence"/>
</dbReference>
<gene>
    <name evidence="2" type="ORF">pdam_00023847</name>
</gene>
<reference evidence="2 3" key="1">
    <citation type="journal article" date="2018" name="Sci. Rep.">
        <title>Comparative analysis of the Pocillopora damicornis genome highlights role of immune system in coral evolution.</title>
        <authorList>
            <person name="Cunning R."/>
            <person name="Bay R.A."/>
            <person name="Gillette P."/>
            <person name="Baker A.C."/>
            <person name="Traylor-Knowles N."/>
        </authorList>
    </citation>
    <scope>NUCLEOTIDE SEQUENCE [LARGE SCALE GENOMIC DNA]</scope>
    <source>
        <strain evidence="2">RSMAS</strain>
        <tissue evidence="2">Whole animal</tissue>
    </source>
</reference>
<dbReference type="EMBL" id="RCHS01002801">
    <property type="protein sequence ID" value="RMX45668.1"/>
    <property type="molecule type" value="Genomic_DNA"/>
</dbReference>
<evidence type="ECO:0000313" key="3">
    <source>
        <dbReference type="Proteomes" id="UP000275408"/>
    </source>
</evidence>
<feature type="region of interest" description="Disordered" evidence="1">
    <location>
        <begin position="51"/>
        <end position="80"/>
    </location>
</feature>
<keyword evidence="3" id="KW-1185">Reference proteome</keyword>
<feature type="compositionally biased region" description="Basic and acidic residues" evidence="1">
    <location>
        <begin position="57"/>
        <end position="70"/>
    </location>
</feature>